<feature type="chain" id="PRO_5002165328" description="laccase" evidence="14">
    <location>
        <begin position="19"/>
        <end position="596"/>
    </location>
</feature>
<dbReference type="CDD" id="cd13901">
    <property type="entry name" value="CuRO_3_MaLCC_like"/>
    <property type="match status" value="1"/>
</dbReference>
<dbReference type="GO" id="GO:0005576">
    <property type="term" value="C:extracellular region"/>
    <property type="evidence" value="ECO:0007669"/>
    <property type="project" value="UniProtKB-SubCell"/>
</dbReference>
<dbReference type="GO" id="GO:0005507">
    <property type="term" value="F:copper ion binding"/>
    <property type="evidence" value="ECO:0007669"/>
    <property type="project" value="InterPro"/>
</dbReference>
<feature type="domain" description="Plastocyanin-like" evidence="15">
    <location>
        <begin position="207"/>
        <end position="360"/>
    </location>
</feature>
<dbReference type="InterPro" id="IPR011706">
    <property type="entry name" value="Cu-oxidase_C"/>
</dbReference>
<keyword evidence="7" id="KW-0964">Secreted</keyword>
<evidence type="ECO:0000256" key="2">
    <source>
        <dbReference type="ARBA" id="ARBA00001935"/>
    </source>
</evidence>
<comment type="catalytic activity">
    <reaction evidence="1">
        <text>4 hydroquinone + O2 = 4 benzosemiquinone + 2 H2O</text>
        <dbReference type="Rhea" id="RHEA:11276"/>
        <dbReference type="ChEBI" id="CHEBI:15377"/>
        <dbReference type="ChEBI" id="CHEBI:15379"/>
        <dbReference type="ChEBI" id="CHEBI:17594"/>
        <dbReference type="ChEBI" id="CHEBI:17977"/>
        <dbReference type="EC" id="1.10.3.2"/>
    </reaction>
</comment>
<feature type="domain" description="Plastocyanin-like" evidence="17">
    <location>
        <begin position="83"/>
        <end position="196"/>
    </location>
</feature>
<dbReference type="STRING" id="913774.A0A0C3HAW9"/>
<feature type="signal peptide" evidence="14">
    <location>
        <begin position="1"/>
        <end position="18"/>
    </location>
</feature>
<dbReference type="AlphaFoldDB" id="A0A0C3HAW9"/>
<evidence type="ECO:0000256" key="11">
    <source>
        <dbReference type="ARBA" id="ARBA00023008"/>
    </source>
</evidence>
<protein>
    <recommendedName>
        <fullName evidence="6">laccase</fullName>
        <ecNumber evidence="6">1.10.3.2</ecNumber>
    </recommendedName>
</protein>
<evidence type="ECO:0000256" key="1">
    <source>
        <dbReference type="ARBA" id="ARBA00000349"/>
    </source>
</evidence>
<evidence type="ECO:0000256" key="4">
    <source>
        <dbReference type="ARBA" id="ARBA00004613"/>
    </source>
</evidence>
<evidence type="ECO:0000256" key="5">
    <source>
        <dbReference type="ARBA" id="ARBA00010609"/>
    </source>
</evidence>
<dbReference type="InterPro" id="IPR011707">
    <property type="entry name" value="Cu-oxidase-like_N"/>
</dbReference>
<evidence type="ECO:0000256" key="3">
    <source>
        <dbReference type="ARBA" id="ARBA00002075"/>
    </source>
</evidence>
<dbReference type="PANTHER" id="PTHR11709">
    <property type="entry name" value="MULTI-COPPER OXIDASE"/>
    <property type="match status" value="1"/>
</dbReference>
<dbReference type="OrthoDB" id="2121828at2759"/>
<dbReference type="CDD" id="cd13880">
    <property type="entry name" value="CuRO_2_MaLCC_like"/>
    <property type="match status" value="1"/>
</dbReference>
<dbReference type="InParanoid" id="A0A0C3HAW9"/>
<dbReference type="FunFam" id="2.60.40.420:FF:000021">
    <property type="entry name" value="Extracellular dihydrogeodin oxidase/laccase"/>
    <property type="match status" value="1"/>
</dbReference>
<comment type="function">
    <text evidence="3">Lignin degradation and detoxification of lignin-derived products.</text>
</comment>
<dbReference type="PROSITE" id="PS00079">
    <property type="entry name" value="MULTICOPPER_OXIDASE1"/>
    <property type="match status" value="1"/>
</dbReference>
<dbReference type="Proteomes" id="UP000054321">
    <property type="component" value="Unassembled WGS sequence"/>
</dbReference>
<comment type="cofactor">
    <cofactor evidence="2">
        <name>Cu cation</name>
        <dbReference type="ChEBI" id="CHEBI:23378"/>
    </cofactor>
</comment>
<dbReference type="GO" id="GO:0046274">
    <property type="term" value="P:lignin catabolic process"/>
    <property type="evidence" value="ECO:0007669"/>
    <property type="project" value="UniProtKB-KW"/>
</dbReference>
<keyword evidence="12" id="KW-0325">Glycoprotein</keyword>
<feature type="domain" description="Plastocyanin-like" evidence="16">
    <location>
        <begin position="438"/>
        <end position="561"/>
    </location>
</feature>
<comment type="similarity">
    <text evidence="5">Belongs to the multicopper oxidase family.</text>
</comment>
<dbReference type="InterPro" id="IPR008972">
    <property type="entry name" value="Cupredoxin"/>
</dbReference>
<dbReference type="Pfam" id="PF07732">
    <property type="entry name" value="Cu-oxidase_3"/>
    <property type="match status" value="1"/>
</dbReference>
<reference evidence="18 19" key="1">
    <citation type="submission" date="2014-04" db="EMBL/GenBank/DDBJ databases">
        <authorList>
            <consortium name="DOE Joint Genome Institute"/>
            <person name="Kuo A."/>
            <person name="Martino E."/>
            <person name="Perotto S."/>
            <person name="Kohler A."/>
            <person name="Nagy L.G."/>
            <person name="Floudas D."/>
            <person name="Copeland A."/>
            <person name="Barry K.W."/>
            <person name="Cichocki N."/>
            <person name="Veneault-Fourrey C."/>
            <person name="LaButti K."/>
            <person name="Lindquist E.A."/>
            <person name="Lipzen A."/>
            <person name="Lundell T."/>
            <person name="Morin E."/>
            <person name="Murat C."/>
            <person name="Sun H."/>
            <person name="Tunlid A."/>
            <person name="Henrissat B."/>
            <person name="Grigoriev I.V."/>
            <person name="Hibbett D.S."/>
            <person name="Martin F."/>
            <person name="Nordberg H.P."/>
            <person name="Cantor M.N."/>
            <person name="Hua S.X."/>
        </authorList>
    </citation>
    <scope>NUCLEOTIDE SEQUENCE [LARGE SCALE GENOMIC DNA]</scope>
    <source>
        <strain evidence="18 19">Zn</strain>
    </source>
</reference>
<dbReference type="PANTHER" id="PTHR11709:SF145">
    <property type="entry name" value="LCC1"/>
    <property type="match status" value="1"/>
</dbReference>
<evidence type="ECO:0000313" key="18">
    <source>
        <dbReference type="EMBL" id="KIM99501.1"/>
    </source>
</evidence>
<reference evidence="19" key="2">
    <citation type="submission" date="2015-01" db="EMBL/GenBank/DDBJ databases">
        <title>Evolutionary Origins and Diversification of the Mycorrhizal Mutualists.</title>
        <authorList>
            <consortium name="DOE Joint Genome Institute"/>
            <consortium name="Mycorrhizal Genomics Consortium"/>
            <person name="Kohler A."/>
            <person name="Kuo A."/>
            <person name="Nagy L.G."/>
            <person name="Floudas D."/>
            <person name="Copeland A."/>
            <person name="Barry K.W."/>
            <person name="Cichocki N."/>
            <person name="Veneault-Fourrey C."/>
            <person name="LaButti K."/>
            <person name="Lindquist E.A."/>
            <person name="Lipzen A."/>
            <person name="Lundell T."/>
            <person name="Morin E."/>
            <person name="Murat C."/>
            <person name="Riley R."/>
            <person name="Ohm R."/>
            <person name="Sun H."/>
            <person name="Tunlid A."/>
            <person name="Henrissat B."/>
            <person name="Grigoriev I.V."/>
            <person name="Hibbett D.S."/>
            <person name="Martin F."/>
        </authorList>
    </citation>
    <scope>NUCLEOTIDE SEQUENCE [LARGE SCALE GENOMIC DNA]</scope>
    <source>
        <strain evidence="19">Zn</strain>
    </source>
</reference>
<dbReference type="InterPro" id="IPR045087">
    <property type="entry name" value="Cu-oxidase_fam"/>
</dbReference>
<dbReference type="InterPro" id="IPR001117">
    <property type="entry name" value="Cu-oxidase_2nd"/>
</dbReference>
<keyword evidence="14" id="KW-0732">Signal</keyword>
<evidence type="ECO:0000259" key="16">
    <source>
        <dbReference type="Pfam" id="PF07731"/>
    </source>
</evidence>
<evidence type="ECO:0000256" key="7">
    <source>
        <dbReference type="ARBA" id="ARBA00022525"/>
    </source>
</evidence>
<evidence type="ECO:0000259" key="17">
    <source>
        <dbReference type="Pfam" id="PF07732"/>
    </source>
</evidence>
<evidence type="ECO:0000313" key="19">
    <source>
        <dbReference type="Proteomes" id="UP000054321"/>
    </source>
</evidence>
<keyword evidence="19" id="KW-1185">Reference proteome</keyword>
<dbReference type="CDD" id="cd13854">
    <property type="entry name" value="CuRO_1_MaLCC_like"/>
    <property type="match status" value="1"/>
</dbReference>
<dbReference type="HOGENOM" id="CLU_006504_3_1_1"/>
<dbReference type="EMBL" id="KN832878">
    <property type="protein sequence ID" value="KIM99501.1"/>
    <property type="molecule type" value="Genomic_DNA"/>
</dbReference>
<evidence type="ECO:0000256" key="14">
    <source>
        <dbReference type="SAM" id="SignalP"/>
    </source>
</evidence>
<gene>
    <name evidence="18" type="ORF">OIDMADRAFT_42602</name>
</gene>
<dbReference type="EC" id="1.10.3.2" evidence="6"/>
<dbReference type="InterPro" id="IPR002355">
    <property type="entry name" value="Cu_oxidase_Cu_BS"/>
</dbReference>
<evidence type="ECO:0000256" key="13">
    <source>
        <dbReference type="ARBA" id="ARBA00023185"/>
    </source>
</evidence>
<proteinExistence type="inferred from homology"/>
<evidence type="ECO:0000259" key="15">
    <source>
        <dbReference type="Pfam" id="PF00394"/>
    </source>
</evidence>
<organism evidence="18 19">
    <name type="scientific">Oidiodendron maius (strain Zn)</name>
    <dbReference type="NCBI Taxonomy" id="913774"/>
    <lineage>
        <taxon>Eukaryota</taxon>
        <taxon>Fungi</taxon>
        <taxon>Dikarya</taxon>
        <taxon>Ascomycota</taxon>
        <taxon>Pezizomycotina</taxon>
        <taxon>Leotiomycetes</taxon>
        <taxon>Leotiomycetes incertae sedis</taxon>
        <taxon>Myxotrichaceae</taxon>
        <taxon>Oidiodendron</taxon>
    </lineage>
</organism>
<evidence type="ECO:0000256" key="6">
    <source>
        <dbReference type="ARBA" id="ARBA00012297"/>
    </source>
</evidence>
<accession>A0A0C3HAW9</accession>
<dbReference type="Pfam" id="PF00394">
    <property type="entry name" value="Cu-oxidase"/>
    <property type="match status" value="1"/>
</dbReference>
<keyword evidence="13" id="KW-0439">Lignin degradation</keyword>
<comment type="subcellular location">
    <subcellularLocation>
        <location evidence="4">Secreted</location>
    </subcellularLocation>
</comment>
<evidence type="ECO:0000256" key="9">
    <source>
        <dbReference type="ARBA" id="ARBA00022737"/>
    </source>
</evidence>
<keyword evidence="11" id="KW-0186">Copper</keyword>
<evidence type="ECO:0000256" key="8">
    <source>
        <dbReference type="ARBA" id="ARBA00022723"/>
    </source>
</evidence>
<keyword evidence="9" id="KW-0677">Repeat</keyword>
<evidence type="ECO:0000256" key="10">
    <source>
        <dbReference type="ARBA" id="ARBA00023002"/>
    </source>
</evidence>
<dbReference type="InterPro" id="IPR033138">
    <property type="entry name" value="Cu_oxidase_CS"/>
</dbReference>
<dbReference type="Pfam" id="PF07731">
    <property type="entry name" value="Cu-oxidase_2"/>
    <property type="match status" value="1"/>
</dbReference>
<dbReference type="FunFam" id="2.60.40.420:FF:000038">
    <property type="entry name" value="Extracellular dihydrogeodin oxidase/laccase"/>
    <property type="match status" value="1"/>
</dbReference>
<sequence length="596" mass="65774">MTLLSSILGAANLIASLPQSITNGKCGSVLGTLDAPRLQPFLTNNPLPHGYPWGKRTAEESSPHGDAPNTGVIRSFNFEIARHWVAPDGVNRSATLINGQYPGPMIEANWGDTIQVTVTNKISSPEEGTSLHWHGILQKETPWFDGVPSVSQCPIAPNGTFTYSFRADVYGTGWYHSHYSAQYANGVFGPMIIHGPAHAEYDYDLGPVMVNDYFHDDYYAIVQNITGQITVPYSDNNLINGKMSFDCALARGRDCIPNAGVSKFKFTTGKTHRLRLINSGAEGLQKFTIDNHTMTVIANDFVPVKPYDTNVVTLGVGQRTDVIVKATGCSTDAYWMRSYISTTCSHTNQSTALAAIYYEDANTSTTPKSVATTFTSTNCSNDDISITEPLYIEAPPAKPAFTQDLEISFGANETGALVWKMNNQSFLANYNHPLLLLANLGNTSYPYDPQWNVYNFGRSKSIRLILHSIDPFSHPMHLHGHNFWVVAQGTGRWNGTITRPHNPQRRDTQLIDAGNPAKLEPGGESYIVLDFIADNPGVWPFHCHVAWHVSDGLYINIMERPCDISERSIPSIMAQTCRDWAYYSGHNVVNQIDSGE</sequence>
<name>A0A0C3HAW9_OIDMZ</name>
<dbReference type="PROSITE" id="PS00080">
    <property type="entry name" value="MULTICOPPER_OXIDASE2"/>
    <property type="match status" value="1"/>
</dbReference>
<dbReference type="SUPFAM" id="SSF49503">
    <property type="entry name" value="Cupredoxins"/>
    <property type="match status" value="3"/>
</dbReference>
<dbReference type="GO" id="GO:0052716">
    <property type="term" value="F:hydroquinone:oxygen oxidoreductase activity"/>
    <property type="evidence" value="ECO:0007669"/>
    <property type="project" value="UniProtKB-EC"/>
</dbReference>
<keyword evidence="10" id="KW-0560">Oxidoreductase</keyword>
<evidence type="ECO:0000256" key="12">
    <source>
        <dbReference type="ARBA" id="ARBA00023180"/>
    </source>
</evidence>
<keyword evidence="8" id="KW-0479">Metal-binding</keyword>
<dbReference type="Gene3D" id="2.60.40.420">
    <property type="entry name" value="Cupredoxins - blue copper proteins"/>
    <property type="match status" value="3"/>
</dbReference>